<dbReference type="AlphaFoldDB" id="A0AAX4K3W7"/>
<dbReference type="Proteomes" id="UP001355207">
    <property type="component" value="Chromosome 10"/>
</dbReference>
<dbReference type="SUPFAM" id="SSF51735">
    <property type="entry name" value="NAD(P)-binding Rossmann-fold domains"/>
    <property type="match status" value="1"/>
</dbReference>
<gene>
    <name evidence="2" type="ORF">L201_007259</name>
</gene>
<dbReference type="PANTHER" id="PTHR45348:SF7">
    <property type="entry name" value="ZINC BINDING OXIDOREDUCTASE, PUTATIVE-RELATED"/>
    <property type="match status" value="1"/>
</dbReference>
<dbReference type="Pfam" id="PF00107">
    <property type="entry name" value="ADH_zinc_N"/>
    <property type="match status" value="1"/>
</dbReference>
<dbReference type="SMART" id="SM00829">
    <property type="entry name" value="PKS_ER"/>
    <property type="match status" value="1"/>
</dbReference>
<proteinExistence type="predicted"/>
<dbReference type="RefSeq" id="XP_066079067.1">
    <property type="nucleotide sequence ID" value="XM_066222970.1"/>
</dbReference>
<evidence type="ECO:0000259" key="1">
    <source>
        <dbReference type="SMART" id="SM00829"/>
    </source>
</evidence>
<name>A0AAX4K3W7_9TREE</name>
<dbReference type="InterPro" id="IPR020843">
    <property type="entry name" value="ER"/>
</dbReference>
<dbReference type="GO" id="GO:0016651">
    <property type="term" value="F:oxidoreductase activity, acting on NAD(P)H"/>
    <property type="evidence" value="ECO:0007669"/>
    <property type="project" value="InterPro"/>
</dbReference>
<organism evidence="2 3">
    <name type="scientific">Kwoniella dendrophila CBS 6074</name>
    <dbReference type="NCBI Taxonomy" id="1295534"/>
    <lineage>
        <taxon>Eukaryota</taxon>
        <taxon>Fungi</taxon>
        <taxon>Dikarya</taxon>
        <taxon>Basidiomycota</taxon>
        <taxon>Agaricomycotina</taxon>
        <taxon>Tremellomycetes</taxon>
        <taxon>Tremellales</taxon>
        <taxon>Cryptococcaceae</taxon>
        <taxon>Kwoniella</taxon>
    </lineage>
</organism>
<sequence>MSEITIPRTMRAIVEDEAARWAVLKEVPVPKLESNEVLVKVKYVALNPTDWVHAEFLSPDGVIQGNDFSGEIVKLGSNLAVNLKIGDLIAGSSLGGHFKDSGSFAQYLKVQSDLVYKIPHAVSLQDAPTYGVGWATAGHVIIHNQKHQFPPAKITDSKSWYIIYGGSGSVGLFAIQLAKLLGYKVLTFCSNHSFDLVKSYGADIAIDYHDEEEAIKKALEATNGIGSVFALDTINNTSSNKITAKSMGKLGVQLNTFQPISIGQQGLEQLNPNLKNVTTLLYTVQGKSFAFTPRDKENPTILPVVKEDREFGVEFYKRTPEFIEKYGLKPNPVAVKGGLDDILQGMADMKAGKVSGVKYVYKIH</sequence>
<dbReference type="Pfam" id="PF08240">
    <property type="entry name" value="ADH_N"/>
    <property type="match status" value="1"/>
</dbReference>
<reference evidence="2 3" key="1">
    <citation type="submission" date="2024-01" db="EMBL/GenBank/DDBJ databases">
        <title>Comparative genomics of Cryptococcus and Kwoniella reveals pathogenesis evolution and contrasting modes of karyotype evolution via chromosome fusion or intercentromeric recombination.</title>
        <authorList>
            <person name="Coelho M.A."/>
            <person name="David-Palma M."/>
            <person name="Shea T."/>
            <person name="Bowers K."/>
            <person name="McGinley-Smith S."/>
            <person name="Mohammad A.W."/>
            <person name="Gnirke A."/>
            <person name="Yurkov A.M."/>
            <person name="Nowrousian M."/>
            <person name="Sun S."/>
            <person name="Cuomo C.A."/>
            <person name="Heitman J."/>
        </authorList>
    </citation>
    <scope>NUCLEOTIDE SEQUENCE [LARGE SCALE GENOMIC DNA]</scope>
    <source>
        <strain evidence="2 3">CBS 6074</strain>
    </source>
</reference>
<dbReference type="Gene3D" id="3.90.180.10">
    <property type="entry name" value="Medium-chain alcohol dehydrogenases, catalytic domain"/>
    <property type="match status" value="1"/>
</dbReference>
<protein>
    <recommendedName>
        <fullName evidence="1">Enoyl reductase (ER) domain-containing protein</fullName>
    </recommendedName>
</protein>
<keyword evidence="3" id="KW-1185">Reference proteome</keyword>
<dbReference type="InterPro" id="IPR013149">
    <property type="entry name" value="ADH-like_C"/>
</dbReference>
<dbReference type="PANTHER" id="PTHR45348">
    <property type="entry name" value="HYPOTHETICAL OXIDOREDUCTASE (EUROFUNG)"/>
    <property type="match status" value="1"/>
</dbReference>
<dbReference type="SUPFAM" id="SSF50129">
    <property type="entry name" value="GroES-like"/>
    <property type="match status" value="1"/>
</dbReference>
<evidence type="ECO:0000313" key="3">
    <source>
        <dbReference type="Proteomes" id="UP001355207"/>
    </source>
</evidence>
<dbReference type="InterPro" id="IPR011032">
    <property type="entry name" value="GroES-like_sf"/>
</dbReference>
<feature type="domain" description="Enoyl reductase (ER)" evidence="1">
    <location>
        <begin position="15"/>
        <end position="252"/>
    </location>
</feature>
<dbReference type="InterPro" id="IPR013154">
    <property type="entry name" value="ADH-like_N"/>
</dbReference>
<dbReference type="Gene3D" id="3.40.50.720">
    <property type="entry name" value="NAD(P)-binding Rossmann-like Domain"/>
    <property type="match status" value="1"/>
</dbReference>
<dbReference type="InterPro" id="IPR036291">
    <property type="entry name" value="NAD(P)-bd_dom_sf"/>
</dbReference>
<accession>A0AAX4K3W7</accession>
<dbReference type="GeneID" id="91097928"/>
<dbReference type="InterPro" id="IPR047122">
    <property type="entry name" value="Trans-enoyl_RdTase-like"/>
</dbReference>
<dbReference type="EMBL" id="CP144107">
    <property type="protein sequence ID" value="WWC92305.1"/>
    <property type="molecule type" value="Genomic_DNA"/>
</dbReference>
<evidence type="ECO:0000313" key="2">
    <source>
        <dbReference type="EMBL" id="WWC92305.1"/>
    </source>
</evidence>
<dbReference type="CDD" id="cd08249">
    <property type="entry name" value="enoyl_reductase_like"/>
    <property type="match status" value="1"/>
</dbReference>